<reference evidence="2 3" key="1">
    <citation type="submission" date="2024-02" db="EMBL/GenBank/DDBJ databases">
        <title>Microbulbifer aestuariivivens NBRC 112533.</title>
        <authorList>
            <person name="Ichikawa N."/>
            <person name="Katano-Makiyama Y."/>
            <person name="Hidaka K."/>
        </authorList>
    </citation>
    <scope>NUCLEOTIDE SEQUENCE [LARGE SCALE GENOMIC DNA]</scope>
    <source>
        <strain evidence="2 3">NBRC 112533</strain>
    </source>
</reference>
<comment type="caution">
    <text evidence="2">The sequence shown here is derived from an EMBL/GenBank/DDBJ whole genome shotgun (WGS) entry which is preliminary data.</text>
</comment>
<accession>A0ABP9WQJ0</accession>
<name>A0ABP9WQJ0_9GAMM</name>
<feature type="region of interest" description="Disordered" evidence="1">
    <location>
        <begin position="1"/>
        <end position="33"/>
    </location>
</feature>
<gene>
    <name evidence="2" type="ORF">Maes01_01042</name>
</gene>
<sequence>MNLKGEFSNMSSMGESQPRTLNSRTSQSLISESRISNSRTGKLALATALGLCAVLATGCVTQEQVPGAGGVVIDTQGVNMTQYQRDLMDCRSNAYYARADAGRRGVTQAAGGALLGGALGAIVGDSSRAAAAGAGAGALLGGVSGVGSSHREEDRIVKSCLRFRGYHVLN</sequence>
<feature type="compositionally biased region" description="Polar residues" evidence="1">
    <location>
        <begin position="8"/>
        <end position="33"/>
    </location>
</feature>
<dbReference type="EMBL" id="BAABRT010000006">
    <property type="protein sequence ID" value="GAA5524485.1"/>
    <property type="molecule type" value="Genomic_DNA"/>
</dbReference>
<proteinExistence type="predicted"/>
<evidence type="ECO:0000256" key="1">
    <source>
        <dbReference type="SAM" id="MobiDB-lite"/>
    </source>
</evidence>
<evidence type="ECO:0000313" key="2">
    <source>
        <dbReference type="EMBL" id="GAA5524485.1"/>
    </source>
</evidence>
<evidence type="ECO:0008006" key="4">
    <source>
        <dbReference type="Google" id="ProtNLM"/>
    </source>
</evidence>
<organism evidence="2 3">
    <name type="scientific">Microbulbifer aestuariivivens</name>
    <dbReference type="NCBI Taxonomy" id="1908308"/>
    <lineage>
        <taxon>Bacteria</taxon>
        <taxon>Pseudomonadati</taxon>
        <taxon>Pseudomonadota</taxon>
        <taxon>Gammaproteobacteria</taxon>
        <taxon>Cellvibrionales</taxon>
        <taxon>Microbulbiferaceae</taxon>
        <taxon>Microbulbifer</taxon>
    </lineage>
</organism>
<keyword evidence="3" id="KW-1185">Reference proteome</keyword>
<protein>
    <recommendedName>
        <fullName evidence="4">Glycine zipper family protein</fullName>
    </recommendedName>
</protein>
<evidence type="ECO:0000313" key="3">
    <source>
        <dbReference type="Proteomes" id="UP001408594"/>
    </source>
</evidence>
<dbReference type="Proteomes" id="UP001408594">
    <property type="component" value="Unassembled WGS sequence"/>
</dbReference>